<dbReference type="GO" id="GO:0009279">
    <property type="term" value="C:cell outer membrane"/>
    <property type="evidence" value="ECO:0007669"/>
    <property type="project" value="UniProtKB-SubCell"/>
</dbReference>
<name>A0A7C9P9J3_9PROT</name>
<organism evidence="6 7">
    <name type="scientific">Sulfuriferula multivorans</name>
    <dbReference type="NCBI Taxonomy" id="1559896"/>
    <lineage>
        <taxon>Bacteria</taxon>
        <taxon>Pseudomonadati</taxon>
        <taxon>Pseudomonadota</taxon>
        <taxon>Betaproteobacteria</taxon>
        <taxon>Nitrosomonadales</taxon>
        <taxon>Sulfuricellaceae</taxon>
        <taxon>Sulfuriferula</taxon>
    </lineage>
</organism>
<dbReference type="AlphaFoldDB" id="A0A7C9P9J3"/>
<evidence type="ECO:0000256" key="5">
    <source>
        <dbReference type="ARBA" id="ARBA00023237"/>
    </source>
</evidence>
<keyword evidence="5" id="KW-0998">Cell outer membrane</keyword>
<evidence type="ECO:0000256" key="2">
    <source>
        <dbReference type="ARBA" id="ARBA00005722"/>
    </source>
</evidence>
<protein>
    <submittedName>
        <fullName evidence="6">MipA/OmpV family protein</fullName>
    </submittedName>
</protein>
<evidence type="ECO:0000313" key="6">
    <source>
        <dbReference type="EMBL" id="NDP49437.1"/>
    </source>
</evidence>
<proteinExistence type="inferred from homology"/>
<comment type="caution">
    <text evidence="6">The sequence shown here is derived from an EMBL/GenBank/DDBJ whole genome shotgun (WGS) entry which is preliminary data.</text>
</comment>
<dbReference type="PANTHER" id="PTHR38776:SF1">
    <property type="entry name" value="MLTA-INTERACTING PROTEIN-RELATED"/>
    <property type="match status" value="1"/>
</dbReference>
<evidence type="ECO:0000313" key="7">
    <source>
        <dbReference type="Proteomes" id="UP000483432"/>
    </source>
</evidence>
<dbReference type="Proteomes" id="UP000483432">
    <property type="component" value="Unassembled WGS sequence"/>
</dbReference>
<accession>A0A7C9P9J3</accession>
<reference evidence="6 7" key="1">
    <citation type="submission" date="2019-09" db="EMBL/GenBank/DDBJ databases">
        <title>H2 Metabolism Revealed by Metagenomic Analysis in Subglacial Sediment of East Antarctica.</title>
        <authorList>
            <person name="Yang Z."/>
            <person name="Zhang Y."/>
            <person name="Lv Y."/>
            <person name="Yan W."/>
            <person name="Xiao X."/>
            <person name="Sun B."/>
            <person name="Ma H."/>
        </authorList>
    </citation>
    <scope>NUCLEOTIDE SEQUENCE [LARGE SCALE GENOMIC DNA]</scope>
    <source>
        <strain evidence="6">Bin2_2</strain>
    </source>
</reference>
<dbReference type="PANTHER" id="PTHR38776">
    <property type="entry name" value="MLTA-INTERACTING PROTEIN-RELATED"/>
    <property type="match status" value="1"/>
</dbReference>
<dbReference type="InterPro" id="IPR010583">
    <property type="entry name" value="MipA"/>
</dbReference>
<comment type="subcellular location">
    <subcellularLocation>
        <location evidence="1">Cell outer membrane</location>
    </subcellularLocation>
</comment>
<comment type="similarity">
    <text evidence="2">Belongs to the MipA/OmpV family.</text>
</comment>
<evidence type="ECO:0000256" key="3">
    <source>
        <dbReference type="ARBA" id="ARBA00022729"/>
    </source>
</evidence>
<keyword evidence="3" id="KW-0732">Signal</keyword>
<evidence type="ECO:0000256" key="4">
    <source>
        <dbReference type="ARBA" id="ARBA00023136"/>
    </source>
</evidence>
<keyword evidence="4" id="KW-0472">Membrane</keyword>
<evidence type="ECO:0000256" key="1">
    <source>
        <dbReference type="ARBA" id="ARBA00004442"/>
    </source>
</evidence>
<dbReference type="Pfam" id="PF06629">
    <property type="entry name" value="MipA"/>
    <property type="match status" value="1"/>
</dbReference>
<sequence>MDGLSAHAPRNDVTAAQAATSRPWFGFRSVAIIPLAAAIAGTGMDARAQTTPTEVVAQTAPTENASPGGHLMLGLAAAYLPRYEGSDDYRMRAMPLVDYRNGRFFAGVLTGIGYDFSPVSNVEFGPLLSYRIGRDQDDADRLNGLGDIDGGADLGAFVRWNLRPFFVRATVKQGISGNATGTQIRLGAGYATTLGPADRLVLDASVDWADSEVMQTYFGITAAQSASSGLAGYTADAGIRRYGLGATWTHTLTPQWFSTVGARMYRLGSEAANSPITLERNAGTLSAGVGYRF</sequence>
<gene>
    <name evidence="6" type="ORF">GZ085_13830</name>
</gene>
<dbReference type="EMBL" id="JAAFGW010000274">
    <property type="protein sequence ID" value="NDP49437.1"/>
    <property type="molecule type" value="Genomic_DNA"/>
</dbReference>